<evidence type="ECO:0000313" key="2">
    <source>
        <dbReference type="EMBL" id="KIE13838.1"/>
    </source>
</evidence>
<dbReference type="InterPro" id="IPR013424">
    <property type="entry name" value="Ice-binding_C"/>
</dbReference>
<dbReference type="OrthoDB" id="513194at2"/>
<reference evidence="1" key="2">
    <citation type="submission" date="2019-11" db="EMBL/GenBank/DDBJ databases">
        <title>Improved Assembly of Tolypothrix boutellei genome.</title>
        <authorList>
            <person name="Sarangi A.N."/>
            <person name="Mukherjee M."/>
            <person name="Ghosh S."/>
            <person name="Singh D."/>
            <person name="Das A."/>
            <person name="Kant S."/>
            <person name="Prusty A."/>
            <person name="Tripathy S."/>
        </authorList>
    </citation>
    <scope>NUCLEOTIDE SEQUENCE</scope>
    <source>
        <strain evidence="1">VB521301</strain>
    </source>
</reference>
<gene>
    <name evidence="2" type="ORF">DA73_0200020</name>
    <name evidence="1" type="ORF">DA73_0400000055</name>
</gene>
<keyword evidence="3" id="KW-1185">Reference proteome</keyword>
<dbReference type="EMBL" id="JHEG04000001">
    <property type="protein sequence ID" value="KAF3884070.1"/>
    <property type="molecule type" value="Genomic_DNA"/>
</dbReference>
<dbReference type="EMBL" id="JHEG02000001">
    <property type="protein sequence ID" value="KIE13838.1"/>
    <property type="molecule type" value="Genomic_DNA"/>
</dbReference>
<organism evidence="2">
    <name type="scientific">Tolypothrix bouteillei VB521301</name>
    <dbReference type="NCBI Taxonomy" id="1479485"/>
    <lineage>
        <taxon>Bacteria</taxon>
        <taxon>Bacillati</taxon>
        <taxon>Cyanobacteriota</taxon>
        <taxon>Cyanophyceae</taxon>
        <taxon>Nostocales</taxon>
        <taxon>Tolypothrichaceae</taxon>
        <taxon>Tolypothrix</taxon>
    </lineage>
</organism>
<dbReference type="RefSeq" id="WP_050044957.1">
    <property type="nucleotide sequence ID" value="NZ_JHEG04000001.1"/>
</dbReference>
<proteinExistence type="predicted"/>
<protein>
    <submittedName>
        <fullName evidence="1">PEP-CTERM sorting domain-containing protein</fullName>
    </submittedName>
</protein>
<sequence>MKLNQKIAITTAGVALGFTTMKANPAYAVVRTVDFTIDDVTQSAAYGGAPLLIEQPLSGFYSFDDESTPITVPPASLNLSVFPLVDFNFDFLGRQFSVEDISGYGGTATDLLIGGSIVEGNNVETNFSIFSISRPGFAEPRFNGTAIRGPFVYFIEGRPQLSLRTQRVPEPATVGSLALLGLCSLLLKKKVASECSQKD</sequence>
<dbReference type="Proteomes" id="UP000029738">
    <property type="component" value="Unassembled WGS sequence"/>
</dbReference>
<evidence type="ECO:0000313" key="1">
    <source>
        <dbReference type="EMBL" id="KAF3884070.1"/>
    </source>
</evidence>
<dbReference type="AlphaFoldDB" id="A0A0C1RDY9"/>
<dbReference type="STRING" id="1479485.DA73_0200020"/>
<reference evidence="2" key="1">
    <citation type="journal article" date="2015" name="Genome Announc.">
        <title>Draft Genome Sequence of Tolypothrix boutellei Strain VB521301.</title>
        <authorList>
            <person name="Chandrababunaidu M.M."/>
            <person name="Singh D."/>
            <person name="Sen D."/>
            <person name="Bhan S."/>
            <person name="Das S."/>
            <person name="Gupta A."/>
            <person name="Adhikary S.P."/>
            <person name="Tripathy S."/>
        </authorList>
    </citation>
    <scope>NUCLEOTIDE SEQUENCE</scope>
    <source>
        <strain evidence="2">VB521301</strain>
    </source>
</reference>
<dbReference type="NCBIfam" id="TIGR02595">
    <property type="entry name" value="PEP_CTERM"/>
    <property type="match status" value="1"/>
</dbReference>
<accession>A0A0C1RDY9</accession>
<comment type="caution">
    <text evidence="2">The sequence shown here is derived from an EMBL/GenBank/DDBJ whole genome shotgun (WGS) entry which is preliminary data.</text>
</comment>
<evidence type="ECO:0000313" key="3">
    <source>
        <dbReference type="Proteomes" id="UP000029738"/>
    </source>
</evidence>
<name>A0A0C1RDY9_9CYAN</name>